<dbReference type="PROSITE" id="PS01124">
    <property type="entry name" value="HTH_ARAC_FAMILY_2"/>
    <property type="match status" value="1"/>
</dbReference>
<dbReference type="AlphaFoldDB" id="A0A9W5RYZ1"/>
<dbReference type="GO" id="GO:0003700">
    <property type="term" value="F:DNA-binding transcription factor activity"/>
    <property type="evidence" value="ECO:0007669"/>
    <property type="project" value="InterPro"/>
</dbReference>
<evidence type="ECO:0000256" key="2">
    <source>
        <dbReference type="ARBA" id="ARBA00023125"/>
    </source>
</evidence>
<evidence type="ECO:0000256" key="1">
    <source>
        <dbReference type="ARBA" id="ARBA00023015"/>
    </source>
</evidence>
<dbReference type="InterPro" id="IPR018060">
    <property type="entry name" value="HTH_AraC"/>
</dbReference>
<evidence type="ECO:0000256" key="3">
    <source>
        <dbReference type="ARBA" id="ARBA00023163"/>
    </source>
</evidence>
<dbReference type="Pfam" id="PF12833">
    <property type="entry name" value="HTH_18"/>
    <property type="match status" value="1"/>
</dbReference>
<gene>
    <name evidence="5" type="ORF">BG53_09655</name>
</gene>
<keyword evidence="3" id="KW-0804">Transcription</keyword>
<organism evidence="5 6">
    <name type="scientific">Paenibacillus darwinianus</name>
    <dbReference type="NCBI Taxonomy" id="1380763"/>
    <lineage>
        <taxon>Bacteria</taxon>
        <taxon>Bacillati</taxon>
        <taxon>Bacillota</taxon>
        <taxon>Bacilli</taxon>
        <taxon>Bacillales</taxon>
        <taxon>Paenibacillaceae</taxon>
        <taxon>Paenibacillus</taxon>
    </lineage>
</organism>
<feature type="domain" description="HTH araC/xylS-type" evidence="4">
    <location>
        <begin position="184"/>
        <end position="282"/>
    </location>
</feature>
<dbReference type="GO" id="GO:0043565">
    <property type="term" value="F:sequence-specific DNA binding"/>
    <property type="evidence" value="ECO:0007669"/>
    <property type="project" value="InterPro"/>
</dbReference>
<dbReference type="Proteomes" id="UP000053750">
    <property type="component" value="Unassembled WGS sequence"/>
</dbReference>
<reference evidence="5 6" key="1">
    <citation type="submission" date="2014-02" db="EMBL/GenBank/DDBJ databases">
        <title>Genome sequence of Paenibacillus darwinianus reveals adaptive mechanisms for survival in Antarctic soils.</title>
        <authorList>
            <person name="Dsouza M."/>
            <person name="Taylor M.W."/>
            <person name="Turner S.J."/>
            <person name="Aislabie J."/>
        </authorList>
    </citation>
    <scope>NUCLEOTIDE SEQUENCE [LARGE SCALE GENOMIC DNA]</scope>
    <source>
        <strain evidence="5 6">CE1</strain>
    </source>
</reference>
<sequence>MSQANTRKLTLLSPPLPYFIESDRVTYIPGDEHPNRTNIGAFDLLFVNSGALHIGEESRRWTVGAGQMLILRPDRWHYSTAPCKEQTVFDWVHFQTSGPWEETDRPHGGALHGDYYVFPIRLQKYAELPSPARARETFARLHEASSDSSHASFWERQQLFLRLIEMLDEGWRADSAPTSVGVAERAAAFLKLNYRNPVTNGELGDALQLHPNYIARCMTEVYGCTPQQYMQLYRLDQAKLLLQKTDWPVARVAQETGFRQTPHFSRVFSEHAGIAPLQYRKQYMKEEAVRAAEPDQR</sequence>
<dbReference type="SMART" id="SM00342">
    <property type="entry name" value="HTH_ARAC"/>
    <property type="match status" value="1"/>
</dbReference>
<proteinExistence type="predicted"/>
<dbReference type="Gene3D" id="1.10.10.60">
    <property type="entry name" value="Homeodomain-like"/>
    <property type="match status" value="1"/>
</dbReference>
<dbReference type="PANTHER" id="PTHR43280:SF30">
    <property type="entry name" value="MMSAB OPERON REGULATORY PROTEIN"/>
    <property type="match status" value="1"/>
</dbReference>
<keyword evidence="2" id="KW-0238">DNA-binding</keyword>
<evidence type="ECO:0000313" key="6">
    <source>
        <dbReference type="Proteomes" id="UP000053750"/>
    </source>
</evidence>
<dbReference type="InterPro" id="IPR018062">
    <property type="entry name" value="HTH_AraC-typ_CS"/>
</dbReference>
<dbReference type="SUPFAM" id="SSF46689">
    <property type="entry name" value="Homeodomain-like"/>
    <property type="match status" value="1"/>
</dbReference>
<evidence type="ECO:0000259" key="4">
    <source>
        <dbReference type="PROSITE" id="PS01124"/>
    </source>
</evidence>
<keyword evidence="1" id="KW-0805">Transcription regulation</keyword>
<dbReference type="InterPro" id="IPR037923">
    <property type="entry name" value="HTH-like"/>
</dbReference>
<dbReference type="OrthoDB" id="192171at2"/>
<comment type="caution">
    <text evidence="5">The sequence shown here is derived from an EMBL/GenBank/DDBJ whole genome shotgun (WGS) entry which is preliminary data.</text>
</comment>
<dbReference type="PANTHER" id="PTHR43280">
    <property type="entry name" value="ARAC-FAMILY TRANSCRIPTIONAL REGULATOR"/>
    <property type="match status" value="1"/>
</dbReference>
<name>A0A9W5RYZ1_9BACL</name>
<dbReference type="SUPFAM" id="SSF51215">
    <property type="entry name" value="Regulatory protein AraC"/>
    <property type="match status" value="1"/>
</dbReference>
<dbReference type="InterPro" id="IPR009057">
    <property type="entry name" value="Homeodomain-like_sf"/>
</dbReference>
<dbReference type="PROSITE" id="PS00041">
    <property type="entry name" value="HTH_ARAC_FAMILY_1"/>
    <property type="match status" value="1"/>
</dbReference>
<dbReference type="EMBL" id="JFHU01000246">
    <property type="protein sequence ID" value="EXX85068.1"/>
    <property type="molecule type" value="Genomic_DNA"/>
</dbReference>
<protein>
    <submittedName>
        <fullName evidence="5">AraC family transcriptional regulator</fullName>
    </submittedName>
</protein>
<keyword evidence="6" id="KW-1185">Reference proteome</keyword>
<evidence type="ECO:0000313" key="5">
    <source>
        <dbReference type="EMBL" id="EXX85068.1"/>
    </source>
</evidence>
<accession>A0A9W5RYZ1</accession>